<evidence type="ECO:0000313" key="3">
    <source>
        <dbReference type="Proteomes" id="UP000626982"/>
    </source>
</evidence>
<dbReference type="EMBL" id="BMLM01000001">
    <property type="protein sequence ID" value="GGN77920.1"/>
    <property type="molecule type" value="Genomic_DNA"/>
</dbReference>
<evidence type="ECO:0000313" key="2">
    <source>
        <dbReference type="EMBL" id="GGN77920.1"/>
    </source>
</evidence>
<dbReference type="PANTHER" id="PTHR33164">
    <property type="entry name" value="TRANSCRIPTIONAL REGULATOR, MARR FAMILY"/>
    <property type="match status" value="1"/>
</dbReference>
<dbReference type="Pfam" id="PF01047">
    <property type="entry name" value="MarR"/>
    <property type="match status" value="1"/>
</dbReference>
<feature type="domain" description="HTH marR-type" evidence="1">
    <location>
        <begin position="10"/>
        <end position="138"/>
    </location>
</feature>
<evidence type="ECO:0000259" key="1">
    <source>
        <dbReference type="PROSITE" id="PS50995"/>
    </source>
</evidence>
<sequence>MTSVDAINEARGLAVLLHRAAALAREDFARAAERFGIAPPAARVLLLLDDPMPMRKIADRLLVDASYVTGVADQLEEAGLATRGVGEDRRVKLLSATESGADVRERLAVAISADFTALHALDDAERAQLATLLERLVESGAR</sequence>
<dbReference type="RefSeq" id="WP_188715317.1">
    <property type="nucleotide sequence ID" value="NZ_BAABBD010000001.1"/>
</dbReference>
<dbReference type="PROSITE" id="PS50995">
    <property type="entry name" value="HTH_MARR_2"/>
    <property type="match status" value="1"/>
</dbReference>
<dbReference type="Proteomes" id="UP000626982">
    <property type="component" value="Unassembled WGS sequence"/>
</dbReference>
<reference evidence="3" key="1">
    <citation type="journal article" date="2019" name="Int. J. Syst. Evol. Microbiol.">
        <title>The Global Catalogue of Microorganisms (GCM) 10K type strain sequencing project: providing services to taxonomists for standard genome sequencing and annotation.</title>
        <authorList>
            <consortium name="The Broad Institute Genomics Platform"/>
            <consortium name="The Broad Institute Genome Sequencing Center for Infectious Disease"/>
            <person name="Wu L."/>
            <person name="Ma J."/>
        </authorList>
    </citation>
    <scope>NUCLEOTIDE SEQUENCE [LARGE SCALE GENOMIC DNA]</scope>
    <source>
        <strain evidence="3">CGMCC 1.6960</strain>
    </source>
</reference>
<comment type="caution">
    <text evidence="2">The sequence shown here is derived from an EMBL/GenBank/DDBJ whole genome shotgun (WGS) entry which is preliminary data.</text>
</comment>
<dbReference type="InterPro" id="IPR000835">
    <property type="entry name" value="HTH_MarR-typ"/>
</dbReference>
<dbReference type="SMART" id="SM00347">
    <property type="entry name" value="HTH_MARR"/>
    <property type="match status" value="1"/>
</dbReference>
<dbReference type="InterPro" id="IPR039422">
    <property type="entry name" value="MarR/SlyA-like"/>
</dbReference>
<gene>
    <name evidence="2" type="ORF">GCM10010968_03090</name>
</gene>
<dbReference type="Gene3D" id="1.10.10.10">
    <property type="entry name" value="Winged helix-like DNA-binding domain superfamily/Winged helix DNA-binding domain"/>
    <property type="match status" value="1"/>
</dbReference>
<name>A0ABQ2KCZ6_9MICO</name>
<dbReference type="PANTHER" id="PTHR33164:SF99">
    <property type="entry name" value="MARR FAMILY REGULATORY PROTEIN"/>
    <property type="match status" value="1"/>
</dbReference>
<protein>
    <submittedName>
        <fullName evidence="2">MarR family transcriptional regulator</fullName>
    </submittedName>
</protein>
<organism evidence="2 3">
    <name type="scientific">Agrococcus terreus</name>
    <dbReference type="NCBI Taxonomy" id="574649"/>
    <lineage>
        <taxon>Bacteria</taxon>
        <taxon>Bacillati</taxon>
        <taxon>Actinomycetota</taxon>
        <taxon>Actinomycetes</taxon>
        <taxon>Micrococcales</taxon>
        <taxon>Microbacteriaceae</taxon>
        <taxon>Agrococcus</taxon>
    </lineage>
</organism>
<dbReference type="SUPFAM" id="SSF46785">
    <property type="entry name" value="Winged helix' DNA-binding domain"/>
    <property type="match status" value="1"/>
</dbReference>
<proteinExistence type="predicted"/>
<accession>A0ABQ2KCZ6</accession>
<dbReference type="InterPro" id="IPR036388">
    <property type="entry name" value="WH-like_DNA-bd_sf"/>
</dbReference>
<dbReference type="InterPro" id="IPR036390">
    <property type="entry name" value="WH_DNA-bd_sf"/>
</dbReference>
<keyword evidence="3" id="KW-1185">Reference proteome</keyword>